<sequence>MSSIQRSLSTSVSLEVSPGYKATVSQNILSSKTLSEIEGTLPREPMSQSSLLSVPYVYSNILDEKMPVLDDDCASFSTTLDSAPSFIPSIPSISDVAESLHTGLSTSTLDPDAALNAALDIVSAAADGLPFEDDFTPDENYAILLPHPDVPGIVLTPPPEGDVDQPCRPYVDEHTFWLYVLPDPYLLYPPARTSSGHVLQPWEYEIVPGEYDDPDVQLDEISGQDLVEAEYESYDDPEPHPNGDSQVYLEAENVAPQFNRGTYLETIFEGAESCESLALPSSPSSSIATVQSTGTIPASSSSASIFVPAVPNKYAVPLKGILKKGTSFPDTAVTSRRRVFEPSALAASPSDWVLAPSSSTLSMASSSSESSVAASAIFNLAPSISGLSISAMDAAYVSRRHPRPVMVKAHLWTVVHKARAMADAEATRGTGSWVRVTTRPSTTKKHSDWEMVEDFIGAEWEVNVRRGLKARIGARIGQLCRRL</sequence>
<evidence type="ECO:0000313" key="2">
    <source>
        <dbReference type="Proteomes" id="UP000814128"/>
    </source>
</evidence>
<evidence type="ECO:0000313" key="1">
    <source>
        <dbReference type="EMBL" id="KAI0032118.1"/>
    </source>
</evidence>
<gene>
    <name evidence="1" type="ORF">K488DRAFT_86152</name>
</gene>
<protein>
    <submittedName>
        <fullName evidence="1">Uncharacterized protein</fullName>
    </submittedName>
</protein>
<organism evidence="1 2">
    <name type="scientific">Vararia minispora EC-137</name>
    <dbReference type="NCBI Taxonomy" id="1314806"/>
    <lineage>
        <taxon>Eukaryota</taxon>
        <taxon>Fungi</taxon>
        <taxon>Dikarya</taxon>
        <taxon>Basidiomycota</taxon>
        <taxon>Agaricomycotina</taxon>
        <taxon>Agaricomycetes</taxon>
        <taxon>Russulales</taxon>
        <taxon>Lachnocladiaceae</taxon>
        <taxon>Vararia</taxon>
    </lineage>
</organism>
<reference evidence="1" key="2">
    <citation type="journal article" date="2022" name="New Phytol.">
        <title>Evolutionary transition to the ectomycorrhizal habit in the genomes of a hyperdiverse lineage of mushroom-forming fungi.</title>
        <authorList>
            <person name="Looney B."/>
            <person name="Miyauchi S."/>
            <person name="Morin E."/>
            <person name="Drula E."/>
            <person name="Courty P.E."/>
            <person name="Kohler A."/>
            <person name="Kuo A."/>
            <person name="LaButti K."/>
            <person name="Pangilinan J."/>
            <person name="Lipzen A."/>
            <person name="Riley R."/>
            <person name="Andreopoulos W."/>
            <person name="He G."/>
            <person name="Johnson J."/>
            <person name="Nolan M."/>
            <person name="Tritt A."/>
            <person name="Barry K.W."/>
            <person name="Grigoriev I.V."/>
            <person name="Nagy L.G."/>
            <person name="Hibbett D."/>
            <person name="Henrissat B."/>
            <person name="Matheny P.B."/>
            <person name="Labbe J."/>
            <person name="Martin F.M."/>
        </authorList>
    </citation>
    <scope>NUCLEOTIDE SEQUENCE</scope>
    <source>
        <strain evidence="1">EC-137</strain>
    </source>
</reference>
<dbReference type="Proteomes" id="UP000814128">
    <property type="component" value="Unassembled WGS sequence"/>
</dbReference>
<name>A0ACB8QKJ9_9AGAM</name>
<keyword evidence="2" id="KW-1185">Reference proteome</keyword>
<proteinExistence type="predicted"/>
<comment type="caution">
    <text evidence="1">The sequence shown here is derived from an EMBL/GenBank/DDBJ whole genome shotgun (WGS) entry which is preliminary data.</text>
</comment>
<accession>A0ACB8QKJ9</accession>
<reference evidence="1" key="1">
    <citation type="submission" date="2021-02" db="EMBL/GenBank/DDBJ databases">
        <authorList>
            <consortium name="DOE Joint Genome Institute"/>
            <person name="Ahrendt S."/>
            <person name="Looney B.P."/>
            <person name="Miyauchi S."/>
            <person name="Morin E."/>
            <person name="Drula E."/>
            <person name="Courty P.E."/>
            <person name="Chicoki N."/>
            <person name="Fauchery L."/>
            <person name="Kohler A."/>
            <person name="Kuo A."/>
            <person name="Labutti K."/>
            <person name="Pangilinan J."/>
            <person name="Lipzen A."/>
            <person name="Riley R."/>
            <person name="Andreopoulos W."/>
            <person name="He G."/>
            <person name="Johnson J."/>
            <person name="Barry K.W."/>
            <person name="Grigoriev I.V."/>
            <person name="Nagy L."/>
            <person name="Hibbett D."/>
            <person name="Henrissat B."/>
            <person name="Matheny P.B."/>
            <person name="Labbe J."/>
            <person name="Martin F."/>
        </authorList>
    </citation>
    <scope>NUCLEOTIDE SEQUENCE</scope>
    <source>
        <strain evidence="1">EC-137</strain>
    </source>
</reference>
<dbReference type="EMBL" id="MU273556">
    <property type="protein sequence ID" value="KAI0032118.1"/>
    <property type="molecule type" value="Genomic_DNA"/>
</dbReference>